<evidence type="ECO:0000256" key="4">
    <source>
        <dbReference type="ARBA" id="ARBA00023136"/>
    </source>
</evidence>
<evidence type="ECO:0000313" key="8">
    <source>
        <dbReference type="Proteomes" id="UP000291933"/>
    </source>
</evidence>
<proteinExistence type="predicted"/>
<feature type="domain" description="Methylamine utilisation protein MauE" evidence="6">
    <location>
        <begin position="35"/>
        <end position="169"/>
    </location>
</feature>
<dbReference type="AlphaFoldDB" id="A0A4V2JSY7"/>
<name>A0A4V2JSY7_PROTD</name>
<dbReference type="UniPathway" id="UPA00895"/>
<dbReference type="Proteomes" id="UP000291933">
    <property type="component" value="Unassembled WGS sequence"/>
</dbReference>
<keyword evidence="3 5" id="KW-1133">Transmembrane helix</keyword>
<dbReference type="EMBL" id="SDMR01000017">
    <property type="protein sequence ID" value="TBT93168.1"/>
    <property type="molecule type" value="Genomic_DNA"/>
</dbReference>
<evidence type="ECO:0000259" key="6">
    <source>
        <dbReference type="Pfam" id="PF07291"/>
    </source>
</evidence>
<feature type="transmembrane region" description="Helical" evidence="5">
    <location>
        <begin position="39"/>
        <end position="57"/>
    </location>
</feature>
<evidence type="ECO:0000256" key="5">
    <source>
        <dbReference type="SAM" id="Phobius"/>
    </source>
</evidence>
<reference evidence="7 8" key="1">
    <citation type="submission" date="2019-01" db="EMBL/GenBank/DDBJ databases">
        <title>Lactibacter flavus gen. nov., sp. nov., a novel bacterium of the family Propionibacteriaceae isolated from raw milk and dairy products.</title>
        <authorList>
            <person name="Huptas C."/>
            <person name="Wenning M."/>
            <person name="Breitenwieser F."/>
            <person name="Doll E."/>
            <person name="Von Neubeck M."/>
            <person name="Busse H.-J."/>
            <person name="Scherer S."/>
        </authorList>
    </citation>
    <scope>NUCLEOTIDE SEQUENCE [LARGE SCALE GENOMIC DNA]</scope>
    <source>
        <strain evidence="7 8">DSM 22130</strain>
    </source>
</reference>
<protein>
    <submittedName>
        <fullName evidence="7">DoxX family membrane protein</fullName>
    </submittedName>
</protein>
<keyword evidence="4 5" id="KW-0472">Membrane</keyword>
<keyword evidence="8" id="KW-1185">Reference proteome</keyword>
<evidence type="ECO:0000256" key="1">
    <source>
        <dbReference type="ARBA" id="ARBA00004141"/>
    </source>
</evidence>
<dbReference type="InterPro" id="IPR009908">
    <property type="entry name" value="Methylamine_util_MauE"/>
</dbReference>
<evidence type="ECO:0000256" key="2">
    <source>
        <dbReference type="ARBA" id="ARBA00022692"/>
    </source>
</evidence>
<feature type="transmembrane region" description="Helical" evidence="5">
    <location>
        <begin position="104"/>
        <end position="125"/>
    </location>
</feature>
<gene>
    <name evidence="7" type="ORF">ET996_12020</name>
</gene>
<comment type="subcellular location">
    <subcellularLocation>
        <location evidence="1">Membrane</location>
        <topology evidence="1">Multi-pass membrane protein</topology>
    </subcellularLocation>
</comment>
<evidence type="ECO:0000256" key="3">
    <source>
        <dbReference type="ARBA" id="ARBA00022989"/>
    </source>
</evidence>
<dbReference type="GO" id="GO:0016020">
    <property type="term" value="C:membrane"/>
    <property type="evidence" value="ECO:0007669"/>
    <property type="project" value="UniProtKB-SubCell"/>
</dbReference>
<accession>A0A4V2JSY7</accession>
<dbReference type="OrthoDB" id="5422529at2"/>
<evidence type="ECO:0000313" key="7">
    <source>
        <dbReference type="EMBL" id="TBT93168.1"/>
    </source>
</evidence>
<dbReference type="GO" id="GO:0030416">
    <property type="term" value="P:methylamine metabolic process"/>
    <property type="evidence" value="ECO:0007669"/>
    <property type="project" value="InterPro"/>
</dbReference>
<sequence>MIGTAYLSGAASRLAAVSETPDSPIVAAPQRAWRDWVGLAARLVLGVVLLLAGGLKLGNLEESVYAVRSYRLLPYEVTAPLGYGLPILEVAVGLLLIVGLFTRVAALVGALLMIGFIVAIASVWYRGISIDCGCFGGGGEVDAAKALASYPWEILRDVGLLACASWLLIRPRSALALEDRLFPPVDIH</sequence>
<comment type="caution">
    <text evidence="7">The sequence shown here is derived from an EMBL/GenBank/DDBJ whole genome shotgun (WGS) entry which is preliminary data.</text>
</comment>
<organism evidence="7 8">
    <name type="scientific">Propioniciclava tarda</name>
    <dbReference type="NCBI Taxonomy" id="433330"/>
    <lineage>
        <taxon>Bacteria</taxon>
        <taxon>Bacillati</taxon>
        <taxon>Actinomycetota</taxon>
        <taxon>Actinomycetes</taxon>
        <taxon>Propionibacteriales</taxon>
        <taxon>Propionibacteriaceae</taxon>
        <taxon>Propioniciclava</taxon>
    </lineage>
</organism>
<dbReference type="Pfam" id="PF07291">
    <property type="entry name" value="MauE"/>
    <property type="match status" value="1"/>
</dbReference>
<feature type="transmembrane region" description="Helical" evidence="5">
    <location>
        <begin position="77"/>
        <end position="97"/>
    </location>
</feature>
<keyword evidence="2 5" id="KW-0812">Transmembrane</keyword>